<evidence type="ECO:0000313" key="2">
    <source>
        <dbReference type="Proteomes" id="UP001226091"/>
    </source>
</evidence>
<keyword evidence="2" id="KW-1185">Reference proteome</keyword>
<organism evidence="1 2">
    <name type="scientific">Metabacillus hrfriensis</name>
    <dbReference type="NCBI Taxonomy" id="3048891"/>
    <lineage>
        <taxon>Bacteria</taxon>
        <taxon>Bacillati</taxon>
        <taxon>Bacillota</taxon>
        <taxon>Bacilli</taxon>
        <taxon>Bacillales</taxon>
        <taxon>Bacillaceae</taxon>
        <taxon>Metabacillus</taxon>
    </lineage>
</organism>
<gene>
    <name evidence="1" type="primary">modB</name>
    <name evidence="1" type="ORF">QLQ22_03535</name>
</gene>
<sequence>MWSEFSQPIALSLQVAVVSSVIVVLSGTFIGRIMARTSFKGKTVIETFLMLPLVLPPTVVGFLLIVIFGMNSPAGQLIERIAGFPVIFTWWAAVIAACVVSFPLMYQASKLGFQIIDREIEDASRVDGADERQVFRHVSIPLAIPSLVTGAVLAFTRALGEFGASLMFAGNIPGQTQTAATAIYVAIDSGDMTIAWLWAGALVLLSFSLLFAVQLIRK</sequence>
<name>A0ACD4RI48_9BACI</name>
<protein>
    <submittedName>
        <fullName evidence="1">Molybdate ABC transporter permease subunit</fullName>
    </submittedName>
</protein>
<accession>A0ACD4RI48</accession>
<dbReference type="Proteomes" id="UP001226091">
    <property type="component" value="Chromosome"/>
</dbReference>
<reference evidence="2" key="1">
    <citation type="journal article" date="2025" name="Aquaculture">
        <title>Assessment of the bioflocculant production and safety properties of Metabacillus hrfriensis sp. nov. based on phenotypic and whole-genome sequencing analysis.</title>
        <authorList>
            <person name="Zhang R."/>
            <person name="Zhao Z."/>
            <person name="Luo L."/>
            <person name="Wang S."/>
            <person name="Guo K."/>
            <person name="Xu W."/>
        </authorList>
    </citation>
    <scope>NUCLEOTIDE SEQUENCE [LARGE SCALE GENOMIC DNA]</scope>
    <source>
        <strain evidence="2">CT-WN-B3</strain>
    </source>
</reference>
<evidence type="ECO:0000313" key="1">
    <source>
        <dbReference type="EMBL" id="WHZ60146.1"/>
    </source>
</evidence>
<proteinExistence type="predicted"/>
<dbReference type="EMBL" id="CP126116">
    <property type="protein sequence ID" value="WHZ60146.1"/>
    <property type="molecule type" value="Genomic_DNA"/>
</dbReference>